<protein>
    <submittedName>
        <fullName evidence="2">Uncharacterized protein</fullName>
    </submittedName>
</protein>
<evidence type="ECO:0000313" key="3">
    <source>
        <dbReference type="Proteomes" id="UP000435112"/>
    </source>
</evidence>
<proteinExistence type="predicted"/>
<dbReference type="Proteomes" id="UP000435112">
    <property type="component" value="Unassembled WGS sequence"/>
</dbReference>
<comment type="caution">
    <text evidence="2">The sequence shown here is derived from an EMBL/GenBank/DDBJ whole genome shotgun (WGS) entry which is preliminary data.</text>
</comment>
<organism evidence="2 3">
    <name type="scientific">Phytophthora rubi</name>
    <dbReference type="NCBI Taxonomy" id="129364"/>
    <lineage>
        <taxon>Eukaryota</taxon>
        <taxon>Sar</taxon>
        <taxon>Stramenopiles</taxon>
        <taxon>Oomycota</taxon>
        <taxon>Peronosporomycetes</taxon>
        <taxon>Peronosporales</taxon>
        <taxon>Peronosporaceae</taxon>
        <taxon>Phytophthora</taxon>
    </lineage>
</organism>
<keyword evidence="1" id="KW-0472">Membrane</keyword>
<feature type="transmembrane region" description="Helical" evidence="1">
    <location>
        <begin position="72"/>
        <end position="92"/>
    </location>
</feature>
<dbReference type="AlphaFoldDB" id="A0A6A3IBT7"/>
<evidence type="ECO:0000313" key="2">
    <source>
        <dbReference type="EMBL" id="KAE8977383.1"/>
    </source>
</evidence>
<dbReference type="EMBL" id="QXFU01003209">
    <property type="protein sequence ID" value="KAE8977383.1"/>
    <property type="molecule type" value="Genomic_DNA"/>
</dbReference>
<keyword evidence="1" id="KW-1133">Transmembrane helix</keyword>
<reference evidence="2 3" key="1">
    <citation type="submission" date="2018-09" db="EMBL/GenBank/DDBJ databases">
        <title>Genomic investigation of the strawberry pathogen Phytophthora fragariae indicates pathogenicity is determined by transcriptional variation in three key races.</title>
        <authorList>
            <person name="Adams T.M."/>
            <person name="Armitage A.D."/>
            <person name="Sobczyk M.K."/>
            <person name="Bates H.J."/>
            <person name="Dunwell J.M."/>
            <person name="Nellist C.F."/>
            <person name="Harrison R.J."/>
        </authorList>
    </citation>
    <scope>NUCLEOTIDE SEQUENCE [LARGE SCALE GENOMIC DNA]</scope>
    <source>
        <strain evidence="2 3">SCRP324</strain>
    </source>
</reference>
<dbReference type="OrthoDB" id="10391695at2759"/>
<name>A0A6A3IBT7_9STRA</name>
<keyword evidence="1" id="KW-0812">Transmembrane</keyword>
<gene>
    <name evidence="2" type="ORF">PR002_g25032</name>
</gene>
<feature type="non-terminal residue" evidence="2">
    <location>
        <position position="95"/>
    </location>
</feature>
<accession>A0A6A3IBT7</accession>
<sequence>MNFMTLCKALGPSPHVGLPRMEFDKSLAGMLRAGRQGRGRLQDAAAPAGHRASCSRRRRRCGALMCRNTGIYWIRLCMYVYLSVMVGTMYLGTND</sequence>
<evidence type="ECO:0000256" key="1">
    <source>
        <dbReference type="SAM" id="Phobius"/>
    </source>
</evidence>